<evidence type="ECO:0000313" key="3">
    <source>
        <dbReference type="EMBL" id="GCE01671.1"/>
    </source>
</evidence>
<comment type="caution">
    <text evidence="3">The sequence shown here is derived from an EMBL/GenBank/DDBJ whole genome shotgun (WGS) entry which is preliminary data.</text>
</comment>
<feature type="transmembrane region" description="Helical" evidence="1">
    <location>
        <begin position="173"/>
        <end position="192"/>
    </location>
</feature>
<proteinExistence type="predicted"/>
<feature type="transmembrane region" description="Helical" evidence="1">
    <location>
        <begin position="94"/>
        <end position="111"/>
    </location>
</feature>
<dbReference type="SUPFAM" id="SSF81296">
    <property type="entry name" value="E set domains"/>
    <property type="match status" value="1"/>
</dbReference>
<feature type="transmembrane region" description="Helical" evidence="1">
    <location>
        <begin position="67"/>
        <end position="87"/>
    </location>
</feature>
<dbReference type="PANTHER" id="PTHR19372">
    <property type="entry name" value="SULFITE REDUCTASE"/>
    <property type="match status" value="1"/>
</dbReference>
<evidence type="ECO:0000313" key="4">
    <source>
        <dbReference type="Proteomes" id="UP000286931"/>
    </source>
</evidence>
<keyword evidence="1" id="KW-0472">Membrane</keyword>
<dbReference type="Pfam" id="PF00174">
    <property type="entry name" value="Oxidored_molyb"/>
    <property type="match status" value="1"/>
</dbReference>
<keyword evidence="1" id="KW-0812">Transmembrane</keyword>
<dbReference type="PANTHER" id="PTHR19372:SF7">
    <property type="entry name" value="SULFITE OXIDASE, MITOCHONDRIAL"/>
    <property type="match status" value="1"/>
</dbReference>
<feature type="domain" description="Oxidoreductase molybdopterin-binding" evidence="2">
    <location>
        <begin position="247"/>
        <end position="393"/>
    </location>
</feature>
<dbReference type="GO" id="GO:0006790">
    <property type="term" value="P:sulfur compound metabolic process"/>
    <property type="evidence" value="ECO:0007669"/>
    <property type="project" value="TreeGrafter"/>
</dbReference>
<dbReference type="AlphaFoldDB" id="A0A401Z496"/>
<reference evidence="3 4" key="1">
    <citation type="submission" date="2018-12" db="EMBL/GenBank/DDBJ databases">
        <title>Draft genome sequence of Embleya hyalina NBRC 13850T.</title>
        <authorList>
            <person name="Komaki H."/>
            <person name="Hosoyama A."/>
            <person name="Kimura A."/>
            <person name="Ichikawa N."/>
            <person name="Tamura T."/>
        </authorList>
    </citation>
    <scope>NUCLEOTIDE SEQUENCE [LARGE SCALE GENOMIC DNA]</scope>
    <source>
        <strain evidence="3 4">NBRC 13850</strain>
    </source>
</reference>
<dbReference type="InterPro" id="IPR014756">
    <property type="entry name" value="Ig_E-set"/>
</dbReference>
<dbReference type="SUPFAM" id="SSF56524">
    <property type="entry name" value="Oxidoreductase molybdopterin-binding domain"/>
    <property type="match status" value="1"/>
</dbReference>
<name>A0A401Z496_9ACTN</name>
<dbReference type="GO" id="GO:0020037">
    <property type="term" value="F:heme binding"/>
    <property type="evidence" value="ECO:0007669"/>
    <property type="project" value="TreeGrafter"/>
</dbReference>
<dbReference type="GO" id="GO:0008482">
    <property type="term" value="F:sulfite oxidase activity"/>
    <property type="evidence" value="ECO:0007669"/>
    <property type="project" value="TreeGrafter"/>
</dbReference>
<organism evidence="3 4">
    <name type="scientific">Embleya hyalina</name>
    <dbReference type="NCBI Taxonomy" id="516124"/>
    <lineage>
        <taxon>Bacteria</taxon>
        <taxon>Bacillati</taxon>
        <taxon>Actinomycetota</taxon>
        <taxon>Actinomycetes</taxon>
        <taxon>Kitasatosporales</taxon>
        <taxon>Streptomycetaceae</taxon>
        <taxon>Embleya</taxon>
    </lineage>
</organism>
<evidence type="ECO:0000259" key="2">
    <source>
        <dbReference type="Pfam" id="PF00174"/>
    </source>
</evidence>
<keyword evidence="4" id="KW-1185">Reference proteome</keyword>
<accession>A0A401Z496</accession>
<dbReference type="InterPro" id="IPR000572">
    <property type="entry name" value="OxRdtase_Mopterin-bd_dom"/>
</dbReference>
<dbReference type="Gene3D" id="2.60.40.650">
    <property type="match status" value="1"/>
</dbReference>
<feature type="transmembrane region" description="Helical" evidence="1">
    <location>
        <begin position="117"/>
        <end position="138"/>
    </location>
</feature>
<evidence type="ECO:0000256" key="1">
    <source>
        <dbReference type="SAM" id="Phobius"/>
    </source>
</evidence>
<dbReference type="RefSeq" id="WP_246127325.1">
    <property type="nucleotide sequence ID" value="NZ_BIFH01000051.1"/>
</dbReference>
<keyword evidence="1" id="KW-1133">Transmembrane helix</keyword>
<gene>
    <name evidence="3" type="ORF">EHYA_09440</name>
</gene>
<dbReference type="GO" id="GO:0043546">
    <property type="term" value="F:molybdopterin cofactor binding"/>
    <property type="evidence" value="ECO:0007669"/>
    <property type="project" value="TreeGrafter"/>
</dbReference>
<protein>
    <submittedName>
        <fullName evidence="3">Oxidoreductase</fullName>
    </submittedName>
</protein>
<dbReference type="InterPro" id="IPR036374">
    <property type="entry name" value="OxRdtase_Mopterin-bd_sf"/>
</dbReference>
<dbReference type="EMBL" id="BIFH01000051">
    <property type="protein sequence ID" value="GCE01671.1"/>
    <property type="molecule type" value="Genomic_DNA"/>
</dbReference>
<sequence>MRRAGGIRAAVVGVVSAAVAVGVAEVVAAFVRPEATPFVTISGAVADRAPTGPREWAIRTFGTGDKAFLLTVIAVLLALFAAGLGVLAARRLRYGVAGVLALGGFAAWTAADRPSYRAADLAPTLVGTLLGVLALVLLTRPDLVDRRPLARPLPVAPEDDVAEPAPDTARRTVLVVGAAAAAALAGFGGRMLQHARFDAEKSRAGVAGTLPRPISPAAPAGAGLVVPGLAPYLTPNADFYRIDTAFTVPQLRAEDWELRIHGMVDREIRLSYEQLRARFPIERDITLACVSNDVGGDLIGNARWLGTPLADLLREAGVRPGADQIVSRSPDGMTIGTPLREVMDGRDAMLAYAMNGEPLPIKHGFPVRMVVPGLYGYVSACKWIVDIEVTRFAAFSAYWVRLGWARQAPIKTQSRLDTPRDATDLRAGPVPVAGVAWAQHRGITAVEIRVDDGPWQAAELAPRTTTDTWRQYRWIWDATPGRHTLRVRATDGTGAVQTDRSADVIPDGATGHHHIEVTVR</sequence>
<dbReference type="Proteomes" id="UP000286931">
    <property type="component" value="Unassembled WGS sequence"/>
</dbReference>
<dbReference type="Gene3D" id="3.90.420.10">
    <property type="entry name" value="Oxidoreductase, molybdopterin-binding domain"/>
    <property type="match status" value="1"/>
</dbReference>